<accession>A0ABV3QII5</accession>
<protein>
    <submittedName>
        <fullName evidence="3">Lysostaphin resistance A-like protein</fullName>
    </submittedName>
</protein>
<dbReference type="EMBL" id="JBFOHK010000004">
    <property type="protein sequence ID" value="MEW9573092.1"/>
    <property type="molecule type" value="Genomic_DNA"/>
</dbReference>
<dbReference type="PANTHER" id="PTHR36435:SF1">
    <property type="entry name" value="CAAX AMINO TERMINAL PROTEASE FAMILY PROTEIN"/>
    <property type="match status" value="1"/>
</dbReference>
<feature type="transmembrane region" description="Helical" evidence="1">
    <location>
        <begin position="114"/>
        <end position="135"/>
    </location>
</feature>
<evidence type="ECO:0000256" key="1">
    <source>
        <dbReference type="SAM" id="Phobius"/>
    </source>
</evidence>
<dbReference type="Proteomes" id="UP001556220">
    <property type="component" value="Unassembled WGS sequence"/>
</dbReference>
<keyword evidence="4" id="KW-1185">Reference proteome</keyword>
<dbReference type="Pfam" id="PF02517">
    <property type="entry name" value="Rce1-like"/>
    <property type="match status" value="1"/>
</dbReference>
<keyword evidence="1" id="KW-0812">Transmembrane</keyword>
<evidence type="ECO:0000313" key="3">
    <source>
        <dbReference type="EMBL" id="MEW9573092.1"/>
    </source>
</evidence>
<dbReference type="InterPro" id="IPR003675">
    <property type="entry name" value="Rce1/LyrA-like_dom"/>
</dbReference>
<feature type="domain" description="CAAX prenyl protease 2/Lysostaphin resistance protein A-like" evidence="2">
    <location>
        <begin position="166"/>
        <end position="257"/>
    </location>
</feature>
<feature type="transmembrane region" description="Helical" evidence="1">
    <location>
        <begin position="27"/>
        <end position="55"/>
    </location>
</feature>
<keyword evidence="1" id="KW-1133">Transmembrane helix</keyword>
<evidence type="ECO:0000313" key="4">
    <source>
        <dbReference type="Proteomes" id="UP001556220"/>
    </source>
</evidence>
<dbReference type="PANTHER" id="PTHR36435">
    <property type="entry name" value="SLR1288 PROTEIN"/>
    <property type="match status" value="1"/>
</dbReference>
<name>A0ABV3QII5_9GAMM</name>
<dbReference type="InterPro" id="IPR052710">
    <property type="entry name" value="CAAX_protease"/>
</dbReference>
<feature type="transmembrane region" description="Helical" evidence="1">
    <location>
        <begin position="244"/>
        <end position="267"/>
    </location>
</feature>
<organism evidence="3 4">
    <name type="scientific">Rhodanobacter lycopersici</name>
    <dbReference type="NCBI Taxonomy" id="3162487"/>
    <lineage>
        <taxon>Bacteria</taxon>
        <taxon>Pseudomonadati</taxon>
        <taxon>Pseudomonadota</taxon>
        <taxon>Gammaproteobacteria</taxon>
        <taxon>Lysobacterales</taxon>
        <taxon>Rhodanobacteraceae</taxon>
        <taxon>Rhodanobacter</taxon>
    </lineage>
</organism>
<comment type="caution">
    <text evidence="3">The sequence shown here is derived from an EMBL/GenBank/DDBJ whole genome shotgun (WGS) entry which is preliminary data.</text>
</comment>
<feature type="transmembrane region" description="Helical" evidence="1">
    <location>
        <begin position="220"/>
        <end position="237"/>
    </location>
</feature>
<dbReference type="RefSeq" id="WP_367855149.1">
    <property type="nucleotide sequence ID" value="NZ_JBFOHK010000004.1"/>
</dbReference>
<sequence length="270" mass="28591">MDAPRHSLLPTLPPAVAAPCLTRLPGIGGALGLIVLYFVLQVVVGFSTAMMLGFGYRFLHGAMPIDLGALMRRPDVSSCVVIITLLGAALVTLWTARARWPRLWLQAAPPGFGFATPAAAYCIAAAALGLVVPLIGGKLTELLAHGHAVPQDVKQLGGGASTGFRIALTLAVVSIGPLVEELLFRGVLLSALLRRMRPAWAALASASLFALVHLPDLRWLWYALPNLALLGVVLAWLRLRSGSLWPAVIAHACNNLLAMLALFVSLYHPG</sequence>
<proteinExistence type="predicted"/>
<feature type="transmembrane region" description="Helical" evidence="1">
    <location>
        <begin position="76"/>
        <end position="94"/>
    </location>
</feature>
<keyword evidence="1" id="KW-0472">Membrane</keyword>
<gene>
    <name evidence="3" type="ORF">ABQJ54_15150</name>
</gene>
<reference evidence="3 4" key="1">
    <citation type="submission" date="2024-06" db="EMBL/GenBank/DDBJ databases">
        <authorList>
            <person name="Woo H."/>
        </authorList>
    </citation>
    <scope>NUCLEOTIDE SEQUENCE [LARGE SCALE GENOMIC DNA]</scope>
    <source>
        <strain evidence="3 4">Si-c</strain>
    </source>
</reference>
<evidence type="ECO:0000259" key="2">
    <source>
        <dbReference type="Pfam" id="PF02517"/>
    </source>
</evidence>